<dbReference type="HOGENOM" id="CLU_2158976_0_0_1"/>
<feature type="region of interest" description="Disordered" evidence="1">
    <location>
        <begin position="1"/>
        <end position="44"/>
    </location>
</feature>
<evidence type="ECO:0000313" key="3">
    <source>
        <dbReference type="Proteomes" id="UP000002499"/>
    </source>
</evidence>
<keyword evidence="3" id="KW-1185">Reference proteome</keyword>
<gene>
    <name evidence="2" type="ORF">MAC_00675</name>
</gene>
<evidence type="ECO:0000313" key="2">
    <source>
        <dbReference type="EMBL" id="EFY93437.1"/>
    </source>
</evidence>
<name>E9DSS7_METAQ</name>
<dbReference type="InParanoid" id="E9DSS7"/>
<sequence>MARPMRSTRLNGSPNASFGQIDYRRSRKAMLSSSSRARDSGQAARHLAWAPTLMDDEHDVSRRATCATTTMAQGKISLVSIAPHPHHREETGLGRMRVPALGGGHGRSREA</sequence>
<dbReference type="EMBL" id="GL698471">
    <property type="protein sequence ID" value="EFY93437.1"/>
    <property type="molecule type" value="Genomic_DNA"/>
</dbReference>
<accession>E9DSS7</accession>
<organism evidence="3">
    <name type="scientific">Metarhizium acridum (strain CQMa 102)</name>
    <dbReference type="NCBI Taxonomy" id="655827"/>
    <lineage>
        <taxon>Eukaryota</taxon>
        <taxon>Fungi</taxon>
        <taxon>Dikarya</taxon>
        <taxon>Ascomycota</taxon>
        <taxon>Pezizomycotina</taxon>
        <taxon>Sordariomycetes</taxon>
        <taxon>Hypocreomycetidae</taxon>
        <taxon>Hypocreales</taxon>
        <taxon>Clavicipitaceae</taxon>
        <taxon>Metarhizium</taxon>
    </lineage>
</organism>
<reference evidence="2 3" key="1">
    <citation type="journal article" date="2011" name="PLoS Genet.">
        <title>Genome sequencing and comparative transcriptomics of the model entomopathogenic fungi Metarhizium anisopliae and M. acridum.</title>
        <authorList>
            <person name="Gao Q."/>
            <person name="Jin K."/>
            <person name="Ying S.H."/>
            <person name="Zhang Y."/>
            <person name="Xiao G."/>
            <person name="Shang Y."/>
            <person name="Duan Z."/>
            <person name="Hu X."/>
            <person name="Xie X.Q."/>
            <person name="Zhou G."/>
            <person name="Peng G."/>
            <person name="Luo Z."/>
            <person name="Huang W."/>
            <person name="Wang B."/>
            <person name="Fang W."/>
            <person name="Wang S."/>
            <person name="Zhong Y."/>
            <person name="Ma L.J."/>
            <person name="St Leger R.J."/>
            <person name="Zhao G.P."/>
            <person name="Pei Y."/>
            <person name="Feng M.G."/>
            <person name="Xia Y."/>
            <person name="Wang C."/>
        </authorList>
    </citation>
    <scope>NUCLEOTIDE SEQUENCE [LARGE SCALE GENOMIC DNA]</scope>
    <source>
        <strain evidence="2 3">CQMa 102</strain>
    </source>
</reference>
<dbReference type="AlphaFoldDB" id="E9DSS7"/>
<dbReference type="Proteomes" id="UP000002499">
    <property type="component" value="Unassembled WGS sequence"/>
</dbReference>
<feature type="region of interest" description="Disordered" evidence="1">
    <location>
        <begin position="81"/>
        <end position="111"/>
    </location>
</feature>
<proteinExistence type="predicted"/>
<protein>
    <submittedName>
        <fullName evidence="2">Uncharacterized protein</fullName>
    </submittedName>
</protein>
<evidence type="ECO:0000256" key="1">
    <source>
        <dbReference type="SAM" id="MobiDB-lite"/>
    </source>
</evidence>
<feature type="compositionally biased region" description="Polar residues" evidence="1">
    <location>
        <begin position="8"/>
        <end position="18"/>
    </location>
</feature>